<evidence type="ECO:0000313" key="3">
    <source>
        <dbReference type="EMBL" id="QLH49099.1"/>
    </source>
</evidence>
<dbReference type="EMBL" id="CP058708">
    <property type="protein sequence ID" value="QLH49099.1"/>
    <property type="molecule type" value="Genomic_DNA"/>
</dbReference>
<name>A0A7D5SC30_9PROT</name>
<dbReference type="InterPro" id="IPR013424">
    <property type="entry name" value="Ice-binding_C"/>
</dbReference>
<protein>
    <submittedName>
        <fullName evidence="3">PEP-CTERM sorting domain-containing protein</fullName>
    </submittedName>
</protein>
<sequence length="273" mass="29326">MKQKHSFRFSTLLAAGLALAAAQGAHATKVTYSFTGATPGSSESRYWYHYDNSSGFSSIMDDVCSDCVSGNLSFTVDASRYTNHSSSAGQTFDSGFPASPPWLSSVSSMAGPFPLFGITLSTEGDVLSGFNAFSGGSPFGFFDATDYKATGYTDTSDALGRLISRKFATIYQEAALHGEVTLGLVDGQELPTNIASISSGSLYRVWDEITYFFDPEHPEMGWYAWDHFLHTSQIFIAAADVTVDAVGSAVPEPASLTLLSLGLLGMTRLRRRN</sequence>
<dbReference type="KEGG" id="acog:HWD57_04380"/>
<gene>
    <name evidence="3" type="ORF">HWD57_04380</name>
</gene>
<dbReference type="Pfam" id="PF07589">
    <property type="entry name" value="PEP-CTERM"/>
    <property type="match status" value="1"/>
</dbReference>
<dbReference type="AlphaFoldDB" id="A0A7D5SC30"/>
<evidence type="ECO:0000259" key="2">
    <source>
        <dbReference type="Pfam" id="PF07589"/>
    </source>
</evidence>
<feature type="domain" description="Ice-binding protein C-terminal" evidence="2">
    <location>
        <begin position="249"/>
        <end position="272"/>
    </location>
</feature>
<feature type="chain" id="PRO_5027782727" evidence="1">
    <location>
        <begin position="28"/>
        <end position="273"/>
    </location>
</feature>
<reference evidence="3 4" key="1">
    <citation type="journal article" date="2019" name="Microbiome">
        <title>Annotated bacterial chromosomes from frame-shift-corrected long-read metagenomic data.</title>
        <authorList>
            <person name="Arumugam K."/>
            <person name="Bagci C."/>
            <person name="Bessarab I."/>
            <person name="Beier S."/>
            <person name="Buchfink B."/>
            <person name="Gorska A."/>
            <person name="Qiu G."/>
            <person name="Huson D.H."/>
            <person name="Williams R.B.H."/>
        </authorList>
    </citation>
    <scope>NUCLEOTIDE SEQUENCE [LARGE SCALE GENOMIC DNA]</scope>
    <source>
        <strain evidence="3">SSA1</strain>
    </source>
</reference>
<evidence type="ECO:0000313" key="4">
    <source>
        <dbReference type="Proteomes" id="UP000509684"/>
    </source>
</evidence>
<evidence type="ECO:0000256" key="1">
    <source>
        <dbReference type="SAM" id="SignalP"/>
    </source>
</evidence>
<organism evidence="3 4">
    <name type="scientific">Candidatus Accumulibacter cognatus</name>
    <dbReference type="NCBI Taxonomy" id="2954383"/>
    <lineage>
        <taxon>Bacteria</taxon>
        <taxon>Pseudomonadati</taxon>
        <taxon>Pseudomonadota</taxon>
        <taxon>Betaproteobacteria</taxon>
        <taxon>Candidatus Accumulibacter</taxon>
    </lineage>
</organism>
<proteinExistence type="predicted"/>
<accession>A0A7D5SC30</accession>
<dbReference type="Proteomes" id="UP000509684">
    <property type="component" value="Chromosome"/>
</dbReference>
<keyword evidence="1" id="KW-0732">Signal</keyword>
<dbReference type="NCBIfam" id="TIGR02595">
    <property type="entry name" value="PEP_CTERM"/>
    <property type="match status" value="1"/>
</dbReference>
<feature type="signal peptide" evidence="1">
    <location>
        <begin position="1"/>
        <end position="27"/>
    </location>
</feature>